<sequence length="171" mass="19924">MINRPKVTDTLSKLVEKRLNSQKMYWSPEVDFDKGTPKYKRIDYVGFKPYTPDYEVEATSVELGDFVCYEVKSCMQDFESGNGLTFYGDHNYLVCTLELAEQLQNEIKIPSQINGVLVPNKSLTSLYLKFNFGINPESHRRRTASEMLWEIVKSHDRLKRLDKEALNLKEK</sequence>
<dbReference type="Proteomes" id="UP000465035">
    <property type="component" value="Chromosome"/>
</dbReference>
<organism evidence="1 2">
    <name type="scientific">Lentilactobacillus hilgardii</name>
    <name type="common">Lactobacillus hilgardii</name>
    <dbReference type="NCBI Taxonomy" id="1588"/>
    <lineage>
        <taxon>Bacteria</taxon>
        <taxon>Bacillati</taxon>
        <taxon>Bacillota</taxon>
        <taxon>Bacilli</taxon>
        <taxon>Lactobacillales</taxon>
        <taxon>Lactobacillaceae</taxon>
        <taxon>Lentilactobacillus</taxon>
    </lineage>
</organism>
<evidence type="ECO:0000313" key="2">
    <source>
        <dbReference type="Proteomes" id="UP000465035"/>
    </source>
</evidence>
<dbReference type="AlphaFoldDB" id="A0A6P1E558"/>
<proteinExistence type="predicted"/>
<name>A0A6P1E558_LENHI</name>
<gene>
    <name evidence="1" type="ORF">GQR93_02875</name>
</gene>
<dbReference type="RefSeq" id="WP_159298660.1">
    <property type="nucleotide sequence ID" value="NZ_CP047121.1"/>
</dbReference>
<evidence type="ECO:0000313" key="1">
    <source>
        <dbReference type="EMBL" id="QHB51240.1"/>
    </source>
</evidence>
<reference evidence="1 2" key="1">
    <citation type="submission" date="2019-12" db="EMBL/GenBank/DDBJ databases">
        <title>Lactobacillus hilgardii FLUB.</title>
        <authorList>
            <person name="Gustaw K."/>
        </authorList>
    </citation>
    <scope>NUCLEOTIDE SEQUENCE [LARGE SCALE GENOMIC DNA]</scope>
    <source>
        <strain evidence="1 2">FLUB</strain>
    </source>
</reference>
<accession>A0A6P1E558</accession>
<dbReference type="EMBL" id="CP047121">
    <property type="protein sequence ID" value="QHB51240.1"/>
    <property type="molecule type" value="Genomic_DNA"/>
</dbReference>
<dbReference type="GeneID" id="69057302"/>
<protein>
    <recommendedName>
        <fullName evidence="3">MmcB family DNA repair protein</fullName>
    </recommendedName>
</protein>
<evidence type="ECO:0008006" key="3">
    <source>
        <dbReference type="Google" id="ProtNLM"/>
    </source>
</evidence>